<dbReference type="Gene3D" id="1.50.10.10">
    <property type="match status" value="1"/>
</dbReference>
<reference evidence="3" key="1">
    <citation type="journal article" date="2020" name="Ecol. Evol.">
        <title>Genome structure and content of the rice root-knot nematode (Meloidogyne graminicola).</title>
        <authorList>
            <person name="Phan N.T."/>
            <person name="Danchin E.G.J."/>
            <person name="Klopp C."/>
            <person name="Perfus-Barbeoch L."/>
            <person name="Kozlowski D.K."/>
            <person name="Koutsovoulos G.D."/>
            <person name="Lopez-Roques C."/>
            <person name="Bouchez O."/>
            <person name="Zahm M."/>
            <person name="Besnard G."/>
            <person name="Bellafiore S."/>
        </authorList>
    </citation>
    <scope>NUCLEOTIDE SEQUENCE</scope>
    <source>
        <strain evidence="3">VN-18</strain>
    </source>
</reference>
<dbReference type="GO" id="GO:0005980">
    <property type="term" value="P:glycogen catabolic process"/>
    <property type="evidence" value="ECO:0007669"/>
    <property type="project" value="InterPro"/>
</dbReference>
<evidence type="ECO:0000313" key="3">
    <source>
        <dbReference type="EMBL" id="KAF7636749.1"/>
    </source>
</evidence>
<dbReference type="InterPro" id="IPR010401">
    <property type="entry name" value="AGL/Gdb1"/>
</dbReference>
<dbReference type="PANTHER" id="PTHR10569:SF2">
    <property type="entry name" value="GLYCOGEN DEBRANCHING ENZYME"/>
    <property type="match status" value="1"/>
</dbReference>
<dbReference type="InterPro" id="IPR008928">
    <property type="entry name" value="6-hairpin_glycosidase_sf"/>
</dbReference>
<evidence type="ECO:0000313" key="4">
    <source>
        <dbReference type="Proteomes" id="UP000605970"/>
    </source>
</evidence>
<feature type="domain" description="Glycogen debranching enzyme central" evidence="2">
    <location>
        <begin position="5"/>
        <end position="60"/>
    </location>
</feature>
<dbReference type="SUPFAM" id="SSF48208">
    <property type="entry name" value="Six-hairpin glycosidases"/>
    <property type="match status" value="1"/>
</dbReference>
<dbReference type="InterPro" id="IPR032788">
    <property type="entry name" value="AGL_central"/>
</dbReference>
<evidence type="ECO:0000259" key="1">
    <source>
        <dbReference type="Pfam" id="PF06202"/>
    </source>
</evidence>
<proteinExistence type="predicted"/>
<evidence type="ECO:0008006" key="5">
    <source>
        <dbReference type="Google" id="ProtNLM"/>
    </source>
</evidence>
<dbReference type="Pfam" id="PF06202">
    <property type="entry name" value="GDE_C"/>
    <property type="match status" value="1"/>
</dbReference>
<dbReference type="GO" id="GO:0004134">
    <property type="term" value="F:4-alpha-glucanotransferase activity"/>
    <property type="evidence" value="ECO:0007669"/>
    <property type="project" value="InterPro"/>
</dbReference>
<evidence type="ECO:0000259" key="2">
    <source>
        <dbReference type="Pfam" id="PF14702"/>
    </source>
</evidence>
<dbReference type="InterPro" id="IPR012341">
    <property type="entry name" value="6hp_glycosidase-like_sf"/>
</dbReference>
<dbReference type="Pfam" id="PF14702">
    <property type="entry name" value="hGDE_central"/>
    <property type="match status" value="1"/>
</dbReference>
<dbReference type="Proteomes" id="UP000605970">
    <property type="component" value="Unassembled WGS sequence"/>
</dbReference>
<organism evidence="3 4">
    <name type="scientific">Meloidogyne graminicola</name>
    <dbReference type="NCBI Taxonomy" id="189291"/>
    <lineage>
        <taxon>Eukaryota</taxon>
        <taxon>Metazoa</taxon>
        <taxon>Ecdysozoa</taxon>
        <taxon>Nematoda</taxon>
        <taxon>Chromadorea</taxon>
        <taxon>Rhabditida</taxon>
        <taxon>Tylenchina</taxon>
        <taxon>Tylenchomorpha</taxon>
        <taxon>Tylenchoidea</taxon>
        <taxon>Meloidogynidae</taxon>
        <taxon>Meloidogyninae</taxon>
        <taxon>Meloidogyne</taxon>
    </lineage>
</organism>
<accession>A0A8S9ZT73</accession>
<dbReference type="GO" id="GO:0004135">
    <property type="term" value="F:amylo-alpha-1,6-glucosidase activity"/>
    <property type="evidence" value="ECO:0007669"/>
    <property type="project" value="InterPro"/>
</dbReference>
<gene>
    <name evidence="3" type="ORF">Mgra_00003930</name>
</gene>
<dbReference type="InterPro" id="IPR032790">
    <property type="entry name" value="GDE_C"/>
</dbReference>
<dbReference type="OrthoDB" id="10248904at2759"/>
<protein>
    <recommendedName>
        <fullName evidence="5">Amylo-alpha-1,6-glucosidase</fullName>
    </recommendedName>
</protein>
<sequence>MATLSTGAYEIPNFGKLPYCGFLGIRQLLKNIQERHDLGHPFCENLRKGNWLIEYSIARLKCFSPALFKFSILFEQAFAPFKEDFPHHLRPCYFEMLFTYFYLKIEVVLVKKYSPSLPNIRIVQLLCISSNAFVAYIPNALLPPLAENNKSQINQIPSLSAGLPHFSEGIWRNWGRDTFIALPGIFLLTGRFEDAKNLILAYAGTLRHGLIPNLLAEGKSPRYNCRDAVWFWIVAIIRYIEIVPEGIKILQEPVLRLYPTDDSTGEDLKTEPLHCTIYEAICRHFEGINFRERNAGHQIDEHMRDEGFNVSAFICSKTGLVFGGNRWNCGTWMDKMGSSEKAGNKGEPATPRDGAAVELQGLAFYVAKNLDKYSKEGSFPYAEIKNGTSISFSEWASKIQKSFSELFYIPETCTDKYVNRKGIIKDSVGSSLIFTDYQLRPNFCIALDISPDLIDPKLAWNSLEIAGNILAKNAPLGICTLDPQDWAYNGYYNNSDDGMNKITAKGWNYHQGPEWLWIACAYLSAKLKIATLLYKNGSKNEFNLTINEVIVKLFRFENILKNGNWGSLPELTNAKGDKCQDSCPAQAWSVGYALDLIETLKKCQEEIEKI</sequence>
<name>A0A8S9ZT73_9BILA</name>
<dbReference type="AlphaFoldDB" id="A0A8S9ZT73"/>
<comment type="caution">
    <text evidence="3">The sequence shown here is derived from an EMBL/GenBank/DDBJ whole genome shotgun (WGS) entry which is preliminary data.</text>
</comment>
<dbReference type="PANTHER" id="PTHR10569">
    <property type="entry name" value="GLYCOGEN DEBRANCHING ENZYME"/>
    <property type="match status" value="1"/>
</dbReference>
<dbReference type="EMBL" id="JABEBT010000027">
    <property type="protein sequence ID" value="KAF7636749.1"/>
    <property type="molecule type" value="Genomic_DNA"/>
</dbReference>
<keyword evidence="4" id="KW-1185">Reference proteome</keyword>
<feature type="domain" description="Glycogen debranching enzyme C-terminal" evidence="1">
    <location>
        <begin position="153"/>
        <end position="592"/>
    </location>
</feature>